<keyword evidence="3" id="KW-1185">Reference proteome</keyword>
<reference evidence="2 3" key="1">
    <citation type="journal article" date="2014" name="Genome Announc.">
        <title>Draft Genome Sequence of Paenibacillus pini JCM 16418T, Isolated from the Rhizosphere of Pine Tree.</title>
        <authorList>
            <person name="Yuki M."/>
            <person name="Oshima K."/>
            <person name="Suda W."/>
            <person name="Oshida Y."/>
            <person name="Kitamura K."/>
            <person name="Iida Y."/>
            <person name="Hattori M."/>
            <person name="Ohkuma M."/>
        </authorList>
    </citation>
    <scope>NUCLEOTIDE SEQUENCE [LARGE SCALE GENOMIC DNA]</scope>
    <source>
        <strain evidence="2 3">JCM 16418</strain>
    </source>
</reference>
<proteinExistence type="predicted"/>
<evidence type="ECO:0000313" key="2">
    <source>
        <dbReference type="EMBL" id="GAF09444.1"/>
    </source>
</evidence>
<accession>W7Z536</accession>
<evidence type="ECO:0000313" key="3">
    <source>
        <dbReference type="Proteomes" id="UP000019364"/>
    </source>
</evidence>
<organism evidence="2 3">
    <name type="scientific">Paenibacillus pini JCM 16418</name>
    <dbReference type="NCBI Taxonomy" id="1236976"/>
    <lineage>
        <taxon>Bacteria</taxon>
        <taxon>Bacillati</taxon>
        <taxon>Bacillota</taxon>
        <taxon>Bacilli</taxon>
        <taxon>Bacillales</taxon>
        <taxon>Paenibacillaceae</taxon>
        <taxon>Paenibacillus</taxon>
    </lineage>
</organism>
<keyword evidence="1" id="KW-1133">Transmembrane helix</keyword>
<name>W7Z536_9BACL</name>
<comment type="caution">
    <text evidence="2">The sequence shown here is derived from an EMBL/GenBank/DDBJ whole genome shotgun (WGS) entry which is preliminary data.</text>
</comment>
<feature type="transmembrane region" description="Helical" evidence="1">
    <location>
        <begin position="160"/>
        <end position="177"/>
    </location>
</feature>
<protein>
    <submittedName>
        <fullName evidence="2">Uncharacterized protein</fullName>
    </submittedName>
</protein>
<gene>
    <name evidence="2" type="ORF">JCM16418_3585</name>
</gene>
<feature type="transmembrane region" description="Helical" evidence="1">
    <location>
        <begin position="249"/>
        <end position="266"/>
    </location>
</feature>
<dbReference type="RefSeq" id="WP_036650968.1">
    <property type="nucleotide sequence ID" value="NZ_BAVZ01000012.1"/>
</dbReference>
<dbReference type="eggNOG" id="ENOG502ZJ0K">
    <property type="taxonomic scope" value="Bacteria"/>
</dbReference>
<feature type="transmembrane region" description="Helical" evidence="1">
    <location>
        <begin position="225"/>
        <end position="243"/>
    </location>
</feature>
<dbReference type="Proteomes" id="UP000019364">
    <property type="component" value="Unassembled WGS sequence"/>
</dbReference>
<feature type="transmembrane region" description="Helical" evidence="1">
    <location>
        <begin position="25"/>
        <end position="44"/>
    </location>
</feature>
<dbReference type="EMBL" id="BAVZ01000012">
    <property type="protein sequence ID" value="GAF09444.1"/>
    <property type="molecule type" value="Genomic_DNA"/>
</dbReference>
<keyword evidence="1" id="KW-0812">Transmembrane</keyword>
<keyword evidence="1" id="KW-0472">Membrane</keyword>
<sequence>MSLAELYIQPFSVAEWIHIDGFTDAGVNLIAAGLAVIVFLWLYIRTARSFRSAASARLERLQSTLALYCRAAGLLREEADDVSDAVILLLEECKAAPLMTTELLELIDAYLQERDRSRLHQLQRALDREINHRIHEQATIIRTLDSPGWGISFWKMLKPAIPFAALAALLLWSIQLYDGLHEPTTVMASSLWTSIALWSRYISSLAATLSLYLVIMETRRGESRVIYQTLSLLISAVALLHFIGLSFSPYILILQLILFLCGFSLTRKRSRRERPYPGHEDFLE</sequence>
<dbReference type="OrthoDB" id="2564821at2"/>
<evidence type="ECO:0000256" key="1">
    <source>
        <dbReference type="SAM" id="Phobius"/>
    </source>
</evidence>
<feature type="transmembrane region" description="Helical" evidence="1">
    <location>
        <begin position="197"/>
        <end position="216"/>
    </location>
</feature>
<dbReference type="STRING" id="1236976.JCM16418_3585"/>
<dbReference type="AlphaFoldDB" id="W7Z536"/>